<reference evidence="3 4" key="1">
    <citation type="submission" date="2020-03" db="EMBL/GenBank/DDBJ databases">
        <authorList>
            <person name="Zhu W."/>
        </authorList>
    </citation>
    <scope>NUCLEOTIDE SEQUENCE [LARGE SCALE GENOMIC DNA]</scope>
    <source>
        <strain evidence="3 4">323-1</strain>
    </source>
</reference>
<accession>A0A6G8RUL5</accession>
<feature type="domain" description="DUF6351" evidence="2">
    <location>
        <begin position="54"/>
        <end position="709"/>
    </location>
</feature>
<keyword evidence="1" id="KW-0732">Signal</keyword>
<proteinExistence type="predicted"/>
<feature type="chain" id="PRO_5026325468" description="DUF6351 domain-containing protein" evidence="1">
    <location>
        <begin position="22"/>
        <end position="752"/>
    </location>
</feature>
<keyword evidence="4" id="KW-1185">Reference proteome</keyword>
<dbReference type="EMBL" id="CP049801">
    <property type="protein sequence ID" value="QIO05581.1"/>
    <property type="molecule type" value="Genomic_DNA"/>
</dbReference>
<evidence type="ECO:0000259" key="2">
    <source>
        <dbReference type="Pfam" id="PF19878"/>
    </source>
</evidence>
<dbReference type="RefSeq" id="WP_166222725.1">
    <property type="nucleotide sequence ID" value="NZ_CP049801.1"/>
</dbReference>
<name>A0A6G8RUL5_9GAMM</name>
<dbReference type="PROSITE" id="PS51257">
    <property type="entry name" value="PROKAR_LIPOPROTEIN"/>
    <property type="match status" value="1"/>
</dbReference>
<dbReference type="SUPFAM" id="SSF53474">
    <property type="entry name" value="alpha/beta-Hydrolases"/>
    <property type="match status" value="1"/>
</dbReference>
<evidence type="ECO:0000313" key="3">
    <source>
        <dbReference type="EMBL" id="QIO05581.1"/>
    </source>
</evidence>
<dbReference type="InterPro" id="IPR045556">
    <property type="entry name" value="DUF6351"/>
</dbReference>
<dbReference type="AlphaFoldDB" id="A0A6G8RUL5"/>
<evidence type="ECO:0000313" key="4">
    <source>
        <dbReference type="Proteomes" id="UP000502297"/>
    </source>
</evidence>
<dbReference type="InterPro" id="IPR029058">
    <property type="entry name" value="AB_hydrolase_fold"/>
</dbReference>
<dbReference type="Proteomes" id="UP000502297">
    <property type="component" value="Chromosome"/>
</dbReference>
<gene>
    <name evidence="3" type="ORF">G8E00_06245</name>
</gene>
<dbReference type="Pfam" id="PF19878">
    <property type="entry name" value="DUF6351"/>
    <property type="match status" value="1"/>
</dbReference>
<sequence length="752" mass="83143">MKIKFLYTLLSIGIGSSLITACGSSDESNDHAVSANPSSATAKNMLSKTEKEMIAVLSTRPDLITDGDVLLQLDLPADTNANEVKITLNGKDITSAFQNQAQTALISNLVIADNQLITETSQYIQHLTLKNHDTRGPLISGPQLNPWTCKYPSEDAFCSQPVKYNYYYRNRLGQIKTYDPNAPPSSNAIATTTTDQGISLPFIVREEVGYQNRDEYRIAVLFDPQKTWSTLSPQPQFNHKLIIAHGHGCDNDYRSGTAPDVIQIDRDNLTPDLTVDALGQGYAVLSASLAHSNHNCNIAVQAESLLMAKERFIEQYGTLRYTIGQGCSGGSLVSQSVANAYPGIYQGLLVTCSFPDTWSTATQFVDYHLMIHYFKNWKTRLRFLPSQIAHVQGHISEINGLVSERAQFDVVRPNRSCKGLTEEQLYHPDTNPTGSRCTIHDAAINLFGPRPPEIWTENEKKIGHGFAGLAMDNVGVQYGLDSLLKNKISEEQFVVLNEKIGGIDIDINATPERVEANYTALNNAYRTGSINVANNLNKVAIIDCRGPDPAAFHDSYRAFAVRARLDKAHGHHNNHLIYGGSTPLIGDFKCLDISLKDMDQWLSQVEKDNSALPIDQKLTANKPSQLGDSCIIAGIISRKKLCNESILPVYRTPRMVAGDSISTYHVKCQLKPLLQSDYGSKVRFSNDQWNRLQAVFPKGVCDFNQEPVGFANTIPWMTYQDANQQVIYGGTPMSPVSKKSARGWAAPAFELF</sequence>
<evidence type="ECO:0000256" key="1">
    <source>
        <dbReference type="SAM" id="SignalP"/>
    </source>
</evidence>
<organism evidence="3 4">
    <name type="scientific">Acinetobacter shaoyimingii</name>
    <dbReference type="NCBI Taxonomy" id="2715164"/>
    <lineage>
        <taxon>Bacteria</taxon>
        <taxon>Pseudomonadati</taxon>
        <taxon>Pseudomonadota</taxon>
        <taxon>Gammaproteobacteria</taxon>
        <taxon>Moraxellales</taxon>
        <taxon>Moraxellaceae</taxon>
        <taxon>Acinetobacter</taxon>
    </lineage>
</organism>
<protein>
    <recommendedName>
        <fullName evidence="2">DUF6351 domain-containing protein</fullName>
    </recommendedName>
</protein>
<feature type="signal peptide" evidence="1">
    <location>
        <begin position="1"/>
        <end position="21"/>
    </location>
</feature>
<dbReference type="KEGG" id="asha:G8E00_06245"/>